<name>A0ABY6QMU8_9PSED</name>
<organism evidence="1 2">
    <name type="scientific">Pseudomonas quebecensis</name>
    <dbReference type="NCBI Taxonomy" id="2995174"/>
    <lineage>
        <taxon>Bacteria</taxon>
        <taxon>Pseudomonadati</taxon>
        <taxon>Pseudomonadota</taxon>
        <taxon>Gammaproteobacteria</taxon>
        <taxon>Pseudomonadales</taxon>
        <taxon>Pseudomonadaceae</taxon>
        <taxon>Pseudomonas</taxon>
    </lineage>
</organism>
<evidence type="ECO:0000313" key="2">
    <source>
        <dbReference type="Proteomes" id="UP001164116"/>
    </source>
</evidence>
<protein>
    <submittedName>
        <fullName evidence="1">Uncharacterized protein</fullName>
    </submittedName>
</protein>
<reference evidence="1" key="1">
    <citation type="submission" date="2022-11" db="EMBL/GenBank/DDBJ databases">
        <title>Taxonomic description of a new Pseudomonas species.</title>
        <authorList>
            <person name="Tambong J.T."/>
        </authorList>
    </citation>
    <scope>NUCLEOTIDE SEQUENCE</scope>
    <source>
        <strain evidence="1">S1Bt42</strain>
    </source>
</reference>
<evidence type="ECO:0000313" key="1">
    <source>
        <dbReference type="EMBL" id="UZW20642.1"/>
    </source>
</evidence>
<dbReference type="RefSeq" id="WP_266247841.1">
    <property type="nucleotide sequence ID" value="NZ_CP112866.1"/>
</dbReference>
<keyword evidence="2" id="KW-1185">Reference proteome</keyword>
<dbReference type="Proteomes" id="UP001164116">
    <property type="component" value="Chromosome"/>
</dbReference>
<gene>
    <name evidence="1" type="ORF">OSC50_09985</name>
</gene>
<proteinExistence type="predicted"/>
<sequence>MIALQANPTNAPPAATIDNIPANSTFGQALARFTETLKQEPFASFARNKKINLTHFSVLPSEGRIEWVSNGVRMKLTRNNPAWNQVSGDLLAATRELMPTLPGAFEYTGARSAPLNIISNFYAARGATDLPHDLACKQRPEAITRRPFPAGTPGDGCELSTIGLPTRHTKPQTHGRLLIRHPRPRSGVHVRRSVVGCAAIAVE</sequence>
<accession>A0ABY6QMU8</accession>
<dbReference type="EMBL" id="CP112866">
    <property type="protein sequence ID" value="UZW20642.1"/>
    <property type="molecule type" value="Genomic_DNA"/>
</dbReference>